<comment type="similarity">
    <text evidence="1">Belongs to the peptidase C1 family.</text>
</comment>
<dbReference type="STRING" id="288004.AL038_16575"/>
<dbReference type="CDD" id="cd00146">
    <property type="entry name" value="PKD"/>
    <property type="match status" value="1"/>
</dbReference>
<evidence type="ECO:0000259" key="2">
    <source>
        <dbReference type="PROSITE" id="PS50093"/>
    </source>
</evidence>
<reference evidence="4" key="1">
    <citation type="submission" date="2016-12" db="EMBL/GenBank/DDBJ databases">
        <title>Complete Genome Sequence of Beggiatoa leptomitiformis D-401.</title>
        <authorList>
            <person name="Fomenkov A."/>
            <person name="Vincze T."/>
            <person name="Grabovich M."/>
            <person name="Anton B.P."/>
            <person name="Dubinina G."/>
            <person name="Orlova M."/>
            <person name="Belousova E."/>
            <person name="Roberts R.J."/>
        </authorList>
    </citation>
    <scope>NUCLEOTIDE SEQUENCE [LARGE SCALE GENOMIC DNA]</scope>
    <source>
        <strain evidence="4">D-401</strain>
    </source>
</reference>
<dbReference type="PRINTS" id="PR00705">
    <property type="entry name" value="PAPAIN"/>
</dbReference>
<proteinExistence type="inferred from homology"/>
<dbReference type="Pfam" id="PF00112">
    <property type="entry name" value="Peptidase_C1"/>
    <property type="match status" value="2"/>
</dbReference>
<dbReference type="InterPro" id="IPR013128">
    <property type="entry name" value="Peptidase_C1A"/>
</dbReference>
<dbReference type="OrthoDB" id="5378341at2"/>
<name>A0A2N9YDZ0_9GAMM</name>
<dbReference type="Proteomes" id="UP000234271">
    <property type="component" value="Chromosome"/>
</dbReference>
<protein>
    <submittedName>
        <fullName evidence="3">PKD domain-containing protein</fullName>
    </submittedName>
</protein>
<evidence type="ECO:0000313" key="4">
    <source>
        <dbReference type="Proteomes" id="UP000234271"/>
    </source>
</evidence>
<dbReference type="InterPro" id="IPR000601">
    <property type="entry name" value="PKD_dom"/>
</dbReference>
<dbReference type="SUPFAM" id="SSF49299">
    <property type="entry name" value="PKD domain"/>
    <property type="match status" value="1"/>
</dbReference>
<dbReference type="RefSeq" id="WP_062154706.1">
    <property type="nucleotide sequence ID" value="NZ_CP012373.2"/>
</dbReference>
<feature type="domain" description="PKD" evidence="2">
    <location>
        <begin position="721"/>
        <end position="800"/>
    </location>
</feature>
<dbReference type="GO" id="GO:0006508">
    <property type="term" value="P:proteolysis"/>
    <property type="evidence" value="ECO:0007669"/>
    <property type="project" value="InterPro"/>
</dbReference>
<organism evidence="3 4">
    <name type="scientific">Beggiatoa leptomitoformis</name>
    <dbReference type="NCBI Taxonomy" id="288004"/>
    <lineage>
        <taxon>Bacteria</taxon>
        <taxon>Pseudomonadati</taxon>
        <taxon>Pseudomonadota</taxon>
        <taxon>Gammaproteobacteria</taxon>
        <taxon>Thiotrichales</taxon>
        <taxon>Thiotrichaceae</taxon>
        <taxon>Beggiatoa</taxon>
    </lineage>
</organism>
<dbReference type="InterPro" id="IPR038765">
    <property type="entry name" value="Papain-like_cys_pep_sf"/>
</dbReference>
<dbReference type="Gene3D" id="3.90.70.10">
    <property type="entry name" value="Cysteine proteinases"/>
    <property type="match status" value="1"/>
</dbReference>
<keyword evidence="4" id="KW-1185">Reference proteome</keyword>
<dbReference type="Gene3D" id="2.60.40.10">
    <property type="entry name" value="Immunoglobulins"/>
    <property type="match status" value="1"/>
</dbReference>
<sequence>MFRIQTKNDLRYIFLKLLILTLWLVGFLLQPSFATDSLTVGNVKFSNIRTSIPSGSTVANGQKITIHFNYEVTDSNCSSFWIRLLTDGLAVYDESSPLMCGSGDYSWSFMLTNNSSVNGFYFAKRDDTFTWSEKTGIIFPVTYVCCSTTLALENLTFVTIPNLVANEAKAFSIPIEAETISQSVNLEVSASIFNFETTTINIDNIINISALAIKIRLMLNIIDTIFSGVGGIDTSAFVRVVLIDNETKREYLVYQKSYQELTEEEKFNWLSDYLVFNAVCQESCVLPKTIHTFSLRLEAKSAVLSIPEIYYVNTPLSSSTETVIKQQNTVIVQKLNEQQDIGWIAGETAVSNLTYAEKKHLTGALADDETEVGELNLQGFEYYRGGIFDLKSKNPNDTRNLRKTRRQSALVDSFDWRNRHGENWVTAVKDQGNCGSCWAFADTGTLEAVTNLYFNQQLSLDLSEQDVLSCNPEIEFTDENGKLVKRKLGSCNGGPMFTIPQKYLTLGIVDENAFPYKATDLLACSDKQSIFSEKVSINKAGSYFDLSEDNEDDIKKLLIEKGPLVAAVWSLSHAMILVGFETDLDGRTIWIFKNSWSGGWGGAGAMGDIVNEKTGKISHWGKYKSEGSAENGFAYIKLEPKNLSVMAIEPPINSLAKARQIVCVDKDNDNYCNWGISEEKPSTCPLSCKAEKDCDDSDANLGTFNAKYECEVTGETPAKPPIASFSLSPNKGASPLTTTLDASDSSDSDGSIVSYSWKYSPLDDDSEETSITTSNSPIVTHTFTNIGQYVVTLTVKDSQGLESVFKKVVSITSVRSSSSYPNLGKSFSFTSAGQASIANAIFSGGLITVNNTTPRKESTITLADTINISGEINVAPEHTNQKADIVVVGFYAREGHLKNDDPSLENCDPAILNETPRADSAFNANSGYYTRTKKSAGETETGDNWYCSWVTDALKDKMTIDSKWCKPSVAETDPRATPTTPQEYWQAWKGGLADLIQNPLETVDALPATQPVTLYAGQFDAVGHLCLYFGYRLHNSGLLVFNGETPILVRVRQ</sequence>
<dbReference type="PANTHER" id="PTHR12411">
    <property type="entry name" value="CYSTEINE PROTEASE FAMILY C1-RELATED"/>
    <property type="match status" value="1"/>
</dbReference>
<dbReference type="InterPro" id="IPR035986">
    <property type="entry name" value="PKD_dom_sf"/>
</dbReference>
<dbReference type="EMBL" id="CP018889">
    <property type="protein sequence ID" value="AUI68595.1"/>
    <property type="molecule type" value="Genomic_DNA"/>
</dbReference>
<dbReference type="Pfam" id="PF18911">
    <property type="entry name" value="PKD_4"/>
    <property type="match status" value="1"/>
</dbReference>
<dbReference type="GO" id="GO:0008234">
    <property type="term" value="F:cysteine-type peptidase activity"/>
    <property type="evidence" value="ECO:0007669"/>
    <property type="project" value="InterPro"/>
</dbReference>
<dbReference type="InterPro" id="IPR013783">
    <property type="entry name" value="Ig-like_fold"/>
</dbReference>
<dbReference type="PROSITE" id="PS50093">
    <property type="entry name" value="PKD"/>
    <property type="match status" value="1"/>
</dbReference>
<dbReference type="SUPFAM" id="SSF54001">
    <property type="entry name" value="Cysteine proteinases"/>
    <property type="match status" value="1"/>
</dbReference>
<dbReference type="InterPro" id="IPR022409">
    <property type="entry name" value="PKD/Chitinase_dom"/>
</dbReference>
<dbReference type="InterPro" id="IPR000668">
    <property type="entry name" value="Peptidase_C1A_C"/>
</dbReference>
<evidence type="ECO:0000256" key="1">
    <source>
        <dbReference type="ARBA" id="ARBA00008455"/>
    </source>
</evidence>
<dbReference type="SMART" id="SM00645">
    <property type="entry name" value="Pept_C1"/>
    <property type="match status" value="1"/>
</dbReference>
<gene>
    <name evidence="3" type="ORF">BLE401_07670</name>
</gene>
<evidence type="ECO:0000313" key="3">
    <source>
        <dbReference type="EMBL" id="AUI68595.1"/>
    </source>
</evidence>
<accession>A0A2N9YDZ0</accession>
<dbReference type="KEGG" id="blep:AL038_16575"/>
<dbReference type="SMART" id="SM00089">
    <property type="entry name" value="PKD"/>
    <property type="match status" value="1"/>
</dbReference>
<dbReference type="AlphaFoldDB" id="A0A2N9YDZ0"/>